<feature type="compositionally biased region" description="Polar residues" evidence="2">
    <location>
        <begin position="279"/>
        <end position="291"/>
    </location>
</feature>
<evidence type="ECO:0000313" key="5">
    <source>
        <dbReference type="RefSeq" id="XP_027247147.1"/>
    </source>
</evidence>
<name>A0A9J7F4H5_CRIGR</name>
<sequence>MMTSVPPRKPWWNSKKTVKVIRSYPTFPSLNAWEKFRGLLPVDGEPNPGVGLGVEEGLLCQIVHSPEFNLFPNSVVFESNFVQVRRSRHWKEIYKASNTMALGVTSSVPCLPLPNILLMARVKWHQGQSQTWNRPSTAPSIILKSILPLKFVELQICDHHERILRLRTVTEKIYFLKLHPDHPETVFLFWIRLVQILQKGLSITTKDPSILVTHCLVPKSLCNPCGKSELVQKKPPCSRPSESLMQLMAQGESEALSQIFADLHQQKQYSSRRSKEMQINKTSSEKATPSEDSIPCTRDLSWRDAFTYGEWERENPSGPQPLSLLGTLAASSRPRLSLTGGTVMMGLIWWSSRDRLEFKLRIGTVSWGPQGNSRGPHPLPFCLLVFASYAIE</sequence>
<dbReference type="InterPro" id="IPR022168">
    <property type="entry name" value="GARIL-like_Rab2B-bd"/>
</dbReference>
<dbReference type="PANTHER" id="PTHR22574:SF13">
    <property type="entry name" value="GOLGI-ASSOCIATED RAB2 INTERACTOR PROTEIN 1B"/>
    <property type="match status" value="1"/>
</dbReference>
<proteinExistence type="inferred from homology"/>
<organism evidence="4 5">
    <name type="scientific">Cricetulus griseus</name>
    <name type="common">Chinese hamster</name>
    <name type="synonym">Cricetulus barabensis griseus</name>
    <dbReference type="NCBI Taxonomy" id="10029"/>
    <lineage>
        <taxon>Eukaryota</taxon>
        <taxon>Metazoa</taxon>
        <taxon>Chordata</taxon>
        <taxon>Craniata</taxon>
        <taxon>Vertebrata</taxon>
        <taxon>Euteleostomi</taxon>
        <taxon>Mammalia</taxon>
        <taxon>Eutheria</taxon>
        <taxon>Euarchontoglires</taxon>
        <taxon>Glires</taxon>
        <taxon>Rodentia</taxon>
        <taxon>Myomorpha</taxon>
        <taxon>Muroidea</taxon>
        <taxon>Cricetidae</taxon>
        <taxon>Cricetinae</taxon>
        <taxon>Cricetulus</taxon>
    </lineage>
</organism>
<protein>
    <submittedName>
        <fullName evidence="5">Protein FAM71F1 isoform X5</fullName>
    </submittedName>
</protein>
<dbReference type="Proteomes" id="UP001108280">
    <property type="component" value="Chromosome 1"/>
</dbReference>
<dbReference type="RefSeq" id="XP_027247147.1">
    <property type="nucleotide sequence ID" value="XM_027391346.2"/>
</dbReference>
<feature type="domain" description="Golgi associated RAB2 interactor protein-like Rab2B-binding" evidence="3">
    <location>
        <begin position="141"/>
        <end position="208"/>
    </location>
</feature>
<gene>
    <name evidence="5" type="primary">Fam71f1</name>
</gene>
<keyword evidence="4" id="KW-1185">Reference proteome</keyword>
<dbReference type="CTD" id="84691"/>
<evidence type="ECO:0000256" key="2">
    <source>
        <dbReference type="SAM" id="MobiDB-lite"/>
    </source>
</evidence>
<comment type="similarity">
    <text evidence="1">Belongs to the GARIN family.</text>
</comment>
<dbReference type="GO" id="GO:0005634">
    <property type="term" value="C:nucleus"/>
    <property type="evidence" value="ECO:0007669"/>
    <property type="project" value="TreeGrafter"/>
</dbReference>
<feature type="region of interest" description="Disordered" evidence="2">
    <location>
        <begin position="269"/>
        <end position="294"/>
    </location>
</feature>
<dbReference type="GO" id="GO:0007286">
    <property type="term" value="P:spermatid development"/>
    <property type="evidence" value="ECO:0007669"/>
    <property type="project" value="UniProtKB-ARBA"/>
</dbReference>
<evidence type="ECO:0000313" key="4">
    <source>
        <dbReference type="Proteomes" id="UP001108280"/>
    </source>
</evidence>
<accession>A0A9J7F4H5</accession>
<evidence type="ECO:0000256" key="1">
    <source>
        <dbReference type="ARBA" id="ARBA00038379"/>
    </source>
</evidence>
<reference evidence="5" key="3">
    <citation type="submission" date="2025-08" db="UniProtKB">
        <authorList>
            <consortium name="RefSeq"/>
        </authorList>
    </citation>
    <scope>IDENTIFICATION</scope>
    <source>
        <strain evidence="5">17A/GY</strain>
        <tissue evidence="5">Liver</tissue>
    </source>
</reference>
<evidence type="ECO:0000259" key="3">
    <source>
        <dbReference type="Pfam" id="PF12480"/>
    </source>
</evidence>
<dbReference type="OrthoDB" id="9826157at2759"/>
<dbReference type="GeneID" id="100760841"/>
<reference evidence="4" key="2">
    <citation type="journal article" date="2020" name="Biotechnol. Bioeng.">
        <title>Chromosome-scale scaffolds for the Chinese hamster reference genome assembly to facilitate the study of the CHO epigenome.</title>
        <authorList>
            <person name="Hilliard W."/>
            <person name="MacDonald M."/>
            <person name="Lee K.H."/>
        </authorList>
    </citation>
    <scope>NUCLEOTIDE SEQUENCE [LARGE SCALE GENOMIC DNA]</scope>
    <source>
        <strain evidence="4">17A/GY</strain>
    </source>
</reference>
<dbReference type="PANTHER" id="PTHR22574">
    <property type="match status" value="1"/>
</dbReference>
<dbReference type="Pfam" id="PF12480">
    <property type="entry name" value="GARIL_Rab2_bd"/>
    <property type="match status" value="1"/>
</dbReference>
<dbReference type="KEGG" id="cge:100760841"/>
<dbReference type="AlphaFoldDB" id="A0A9J7F4H5"/>
<reference evidence="4" key="1">
    <citation type="journal article" date="2018" name="Biotechnol. Bioeng.">
        <title>A reference genome of the Chinese hamster based on a hybrid assembly strategy.</title>
        <authorList>
            <person name="Rupp O."/>
            <person name="MacDonald M.L."/>
            <person name="Li S."/>
            <person name="Dhiman H."/>
            <person name="Polson S."/>
            <person name="Griep S."/>
            <person name="Heffner K."/>
            <person name="Hernandez I."/>
            <person name="Brinkrolf K."/>
            <person name="Jadhav V."/>
            <person name="Samoudi M."/>
            <person name="Hao H."/>
            <person name="Kingham B."/>
            <person name="Goesmann A."/>
            <person name="Betenbaugh M.J."/>
            <person name="Lewis N.E."/>
            <person name="Borth N."/>
            <person name="Lee K.H."/>
        </authorList>
    </citation>
    <scope>NUCLEOTIDE SEQUENCE [LARGE SCALE GENOMIC DNA]</scope>
    <source>
        <strain evidence="4">17A/GY</strain>
    </source>
</reference>